<dbReference type="PRINTS" id="PR00411">
    <property type="entry name" value="PNDRDTASEI"/>
</dbReference>
<comment type="cofactor">
    <cofactor evidence="12 14">
        <name>FAD</name>
        <dbReference type="ChEBI" id="CHEBI:57692"/>
    </cofactor>
    <text evidence="12 14">Binds 1 FAD per subunit.</text>
</comment>
<evidence type="ECO:0000256" key="8">
    <source>
        <dbReference type="ARBA" id="ARBA00023157"/>
    </source>
</evidence>
<keyword evidence="9 14" id="KW-0676">Redox-active center</keyword>
<feature type="binding site" evidence="12">
    <location>
        <position position="274"/>
    </location>
    <ligand>
        <name>NAD(+)</name>
        <dbReference type="ChEBI" id="CHEBI:57540"/>
    </ligand>
</feature>
<keyword evidence="8" id="KW-1015">Disulfide bond</keyword>
<feature type="domain" description="FAD/NAD(P)-binding" evidence="16">
    <location>
        <begin position="3"/>
        <end position="330"/>
    </location>
</feature>
<feature type="binding site" evidence="12">
    <location>
        <begin position="321"/>
        <end position="324"/>
    </location>
    <ligand>
        <name>FAD</name>
        <dbReference type="ChEBI" id="CHEBI:57692"/>
    </ligand>
</feature>
<keyword evidence="12" id="KW-0547">Nucleotide-binding</keyword>
<evidence type="ECO:0000256" key="12">
    <source>
        <dbReference type="PIRSR" id="PIRSR000350-3"/>
    </source>
</evidence>
<dbReference type="PIRSF" id="PIRSF000350">
    <property type="entry name" value="Mercury_reductase_MerA"/>
    <property type="match status" value="1"/>
</dbReference>
<dbReference type="InterPro" id="IPR050151">
    <property type="entry name" value="Class-I_Pyr_Nuc-Dis_Oxidored"/>
</dbReference>
<dbReference type="GO" id="GO:0006103">
    <property type="term" value="P:2-oxoglutarate metabolic process"/>
    <property type="evidence" value="ECO:0007669"/>
    <property type="project" value="TreeGrafter"/>
</dbReference>
<dbReference type="InterPro" id="IPR006258">
    <property type="entry name" value="Lipoamide_DH"/>
</dbReference>
<name>A0A7W6CYL8_9HYPH</name>
<dbReference type="PRINTS" id="PR00368">
    <property type="entry name" value="FADPNR"/>
</dbReference>
<dbReference type="InterPro" id="IPR023753">
    <property type="entry name" value="FAD/NAD-binding_dom"/>
</dbReference>
<protein>
    <recommendedName>
        <fullName evidence="3 14">Dihydrolipoyl dehydrogenase</fullName>
        <ecNumber evidence="2 14">1.8.1.4</ecNumber>
    </recommendedName>
</protein>
<feature type="disulfide bond" description="Redox-active" evidence="13">
    <location>
        <begin position="41"/>
        <end position="46"/>
    </location>
</feature>
<feature type="binding site" evidence="12">
    <location>
        <position position="205"/>
    </location>
    <ligand>
        <name>NAD(+)</name>
        <dbReference type="ChEBI" id="CHEBI:57540"/>
    </ligand>
</feature>
<dbReference type="PROSITE" id="PS00076">
    <property type="entry name" value="PYRIDINE_REDOX_1"/>
    <property type="match status" value="1"/>
</dbReference>
<dbReference type="NCBIfam" id="TIGR01350">
    <property type="entry name" value="lipoamide_DH"/>
    <property type="match status" value="1"/>
</dbReference>
<dbReference type="SUPFAM" id="SSF51905">
    <property type="entry name" value="FAD/NAD(P)-binding domain"/>
    <property type="match status" value="1"/>
</dbReference>
<feature type="binding site" evidence="12">
    <location>
        <begin position="182"/>
        <end position="189"/>
    </location>
    <ligand>
        <name>NAD(+)</name>
        <dbReference type="ChEBI" id="CHEBI:57540"/>
    </ligand>
</feature>
<comment type="caution">
    <text evidence="17">The sequence shown here is derived from an EMBL/GenBank/DDBJ whole genome shotgun (WGS) entry which is preliminary data.</text>
</comment>
<organism evidence="17 18">
    <name type="scientific">Rhizobium metallidurans</name>
    <dbReference type="NCBI Taxonomy" id="1265931"/>
    <lineage>
        <taxon>Bacteria</taxon>
        <taxon>Pseudomonadati</taxon>
        <taxon>Pseudomonadota</taxon>
        <taxon>Alphaproteobacteria</taxon>
        <taxon>Hyphomicrobiales</taxon>
        <taxon>Rhizobiaceae</taxon>
        <taxon>Rhizobium/Agrobacterium group</taxon>
        <taxon>Rhizobium</taxon>
    </lineage>
</organism>
<keyword evidence="7 12" id="KW-0520">NAD</keyword>
<evidence type="ECO:0000256" key="11">
    <source>
        <dbReference type="PIRSR" id="PIRSR000350-2"/>
    </source>
</evidence>
<dbReference type="EMBL" id="JACIDW010000024">
    <property type="protein sequence ID" value="MBB3966874.1"/>
    <property type="molecule type" value="Genomic_DNA"/>
</dbReference>
<evidence type="ECO:0000256" key="2">
    <source>
        <dbReference type="ARBA" id="ARBA00012608"/>
    </source>
</evidence>
<dbReference type="PANTHER" id="PTHR22912">
    <property type="entry name" value="DISULFIDE OXIDOREDUCTASE"/>
    <property type="match status" value="1"/>
</dbReference>
<dbReference type="Gene3D" id="3.30.390.30">
    <property type="match status" value="1"/>
</dbReference>
<evidence type="ECO:0000256" key="7">
    <source>
        <dbReference type="ARBA" id="ARBA00023027"/>
    </source>
</evidence>
<evidence type="ECO:0000256" key="1">
    <source>
        <dbReference type="ARBA" id="ARBA00007532"/>
    </source>
</evidence>
<gene>
    <name evidence="17" type="ORF">GGQ67_004567</name>
</gene>
<comment type="similarity">
    <text evidence="1 14">Belongs to the class-I pyridine nucleotide-disulfide oxidoreductase family.</text>
</comment>
<evidence type="ECO:0000313" key="18">
    <source>
        <dbReference type="Proteomes" id="UP000582090"/>
    </source>
</evidence>
<evidence type="ECO:0000256" key="4">
    <source>
        <dbReference type="ARBA" id="ARBA00022630"/>
    </source>
</evidence>
<evidence type="ECO:0000256" key="13">
    <source>
        <dbReference type="PIRSR" id="PIRSR000350-4"/>
    </source>
</evidence>
<dbReference type="FunFam" id="3.50.50.60:FF:000001">
    <property type="entry name" value="Dihydrolipoyl dehydrogenase, mitochondrial"/>
    <property type="match status" value="1"/>
</dbReference>
<feature type="active site" description="Proton acceptor" evidence="11">
    <location>
        <position position="447"/>
    </location>
</feature>
<proteinExistence type="inferred from homology"/>
<evidence type="ECO:0000256" key="6">
    <source>
        <dbReference type="ARBA" id="ARBA00023002"/>
    </source>
</evidence>
<dbReference type="EC" id="1.8.1.4" evidence="2 14"/>
<feature type="binding site" evidence="12">
    <location>
        <position position="315"/>
    </location>
    <ligand>
        <name>FAD</name>
        <dbReference type="ChEBI" id="CHEBI:57692"/>
    </ligand>
</feature>
<feature type="binding site" evidence="12">
    <location>
        <position position="50"/>
    </location>
    <ligand>
        <name>FAD</name>
        <dbReference type="ChEBI" id="CHEBI:57692"/>
    </ligand>
</feature>
<evidence type="ECO:0000256" key="10">
    <source>
        <dbReference type="ARBA" id="ARBA00049187"/>
    </source>
</evidence>
<dbReference type="InterPro" id="IPR036188">
    <property type="entry name" value="FAD/NAD-bd_sf"/>
</dbReference>
<comment type="miscellaneous">
    <text evidence="14">The active site is a redox-active disulfide bond.</text>
</comment>
<reference evidence="17 18" key="1">
    <citation type="submission" date="2020-08" db="EMBL/GenBank/DDBJ databases">
        <title>Genomic Encyclopedia of Type Strains, Phase IV (KMG-IV): sequencing the most valuable type-strain genomes for metagenomic binning, comparative biology and taxonomic classification.</title>
        <authorList>
            <person name="Goeker M."/>
        </authorList>
    </citation>
    <scope>NUCLEOTIDE SEQUENCE [LARGE SCALE GENOMIC DNA]</scope>
    <source>
        <strain evidence="17 18">DSM 26575</strain>
    </source>
</reference>
<evidence type="ECO:0000256" key="14">
    <source>
        <dbReference type="RuleBase" id="RU003692"/>
    </source>
</evidence>
<dbReference type="PANTHER" id="PTHR22912:SF151">
    <property type="entry name" value="DIHYDROLIPOYL DEHYDROGENASE, MITOCHONDRIAL"/>
    <property type="match status" value="1"/>
</dbReference>
<dbReference type="InterPro" id="IPR016156">
    <property type="entry name" value="FAD/NAD-linked_Rdtase_dimer_sf"/>
</dbReference>
<keyword evidence="4 14" id="KW-0285">Flavoprotein</keyword>
<dbReference type="Pfam" id="PF07992">
    <property type="entry name" value="Pyr_redox_2"/>
    <property type="match status" value="1"/>
</dbReference>
<keyword evidence="18" id="KW-1185">Reference proteome</keyword>
<dbReference type="SUPFAM" id="SSF55424">
    <property type="entry name" value="FAD/NAD-linked reductases, dimerisation (C-terminal) domain"/>
    <property type="match status" value="1"/>
</dbReference>
<evidence type="ECO:0000259" key="15">
    <source>
        <dbReference type="Pfam" id="PF02852"/>
    </source>
</evidence>
<dbReference type="GO" id="GO:0050660">
    <property type="term" value="F:flavin adenine dinucleotide binding"/>
    <property type="evidence" value="ECO:0007669"/>
    <property type="project" value="InterPro"/>
</dbReference>
<keyword evidence="6 14" id="KW-0560">Oxidoreductase</keyword>
<keyword evidence="5 12" id="KW-0274">FAD</keyword>
<dbReference type="InterPro" id="IPR004099">
    <property type="entry name" value="Pyr_nucl-diS_OxRdtase_dimer"/>
</dbReference>
<comment type="catalytic activity">
    <reaction evidence="10 14">
        <text>N(6)-[(R)-dihydrolipoyl]-L-lysyl-[protein] + NAD(+) = N(6)-[(R)-lipoyl]-L-lysyl-[protein] + NADH + H(+)</text>
        <dbReference type="Rhea" id="RHEA:15045"/>
        <dbReference type="Rhea" id="RHEA-COMP:10474"/>
        <dbReference type="Rhea" id="RHEA-COMP:10475"/>
        <dbReference type="ChEBI" id="CHEBI:15378"/>
        <dbReference type="ChEBI" id="CHEBI:57540"/>
        <dbReference type="ChEBI" id="CHEBI:57945"/>
        <dbReference type="ChEBI" id="CHEBI:83099"/>
        <dbReference type="ChEBI" id="CHEBI:83100"/>
        <dbReference type="EC" id="1.8.1.4"/>
    </reaction>
</comment>
<dbReference type="RefSeq" id="WP_183902339.1">
    <property type="nucleotide sequence ID" value="NZ_JACIDW010000024.1"/>
</dbReference>
<evidence type="ECO:0000256" key="3">
    <source>
        <dbReference type="ARBA" id="ARBA00016961"/>
    </source>
</evidence>
<dbReference type="Pfam" id="PF02852">
    <property type="entry name" value="Pyr_redox_dim"/>
    <property type="match status" value="1"/>
</dbReference>
<feature type="binding site" evidence="12">
    <location>
        <position position="114"/>
    </location>
    <ligand>
        <name>FAD</name>
        <dbReference type="ChEBI" id="CHEBI:57692"/>
    </ligand>
</feature>
<feature type="domain" description="Pyridine nucleotide-disulphide oxidoreductase dimerisation" evidence="15">
    <location>
        <begin position="349"/>
        <end position="458"/>
    </location>
</feature>
<evidence type="ECO:0000256" key="9">
    <source>
        <dbReference type="ARBA" id="ARBA00023284"/>
    </source>
</evidence>
<evidence type="ECO:0000313" key="17">
    <source>
        <dbReference type="EMBL" id="MBB3966874.1"/>
    </source>
</evidence>
<accession>A0A7W6CYL8</accession>
<dbReference type="Gene3D" id="3.50.50.60">
    <property type="entry name" value="FAD/NAD(P)-binding domain"/>
    <property type="match status" value="2"/>
</dbReference>
<feature type="binding site" evidence="12">
    <location>
        <begin position="143"/>
        <end position="145"/>
    </location>
    <ligand>
        <name>FAD</name>
        <dbReference type="ChEBI" id="CHEBI:57692"/>
    </ligand>
</feature>
<evidence type="ECO:0000259" key="16">
    <source>
        <dbReference type="Pfam" id="PF07992"/>
    </source>
</evidence>
<dbReference type="InterPro" id="IPR012999">
    <property type="entry name" value="Pyr_OxRdtase_I_AS"/>
</dbReference>
<evidence type="ECO:0000256" key="5">
    <source>
        <dbReference type="ARBA" id="ARBA00022827"/>
    </source>
</evidence>
<dbReference type="GO" id="GO:0004148">
    <property type="term" value="F:dihydrolipoyl dehydrogenase (NADH) activity"/>
    <property type="evidence" value="ECO:0007669"/>
    <property type="project" value="UniProtKB-EC"/>
</dbReference>
<dbReference type="FunFam" id="3.30.390.30:FF:000001">
    <property type="entry name" value="Dihydrolipoyl dehydrogenase"/>
    <property type="match status" value="1"/>
</dbReference>
<dbReference type="Proteomes" id="UP000582090">
    <property type="component" value="Unassembled WGS sequence"/>
</dbReference>
<dbReference type="GO" id="GO:0005737">
    <property type="term" value="C:cytoplasm"/>
    <property type="evidence" value="ECO:0007669"/>
    <property type="project" value="UniProtKB-ARBA"/>
</dbReference>
<dbReference type="AlphaFoldDB" id="A0A7W6CYL8"/>
<dbReference type="InterPro" id="IPR001100">
    <property type="entry name" value="Pyr_nuc-diS_OxRdtase"/>
</dbReference>
<sequence length="468" mass="48643">MSYDVIVIGTGPGGYVGAIKAAQLGLKVAVVEKRASFGGTCLNVGCIPSKALLHASEMFHQAGHGMDALGIEVAAPKLNLDKMMAHKDLTVKSNVEGVAFLFKKNKIDSFIGTGKIVSAGKVSVTAEDGKVQEIEGKNIVIATGSDVAGIPGVKVDIDEKVIVSSTGAIALDKVPETMIVVGGGVIGLELGSVWSRLGAKVTVIEYLDKILGAMDGDVSKQFQRMLAKQGMEINLSSKVTGVEKGGKGAKVTFEPVAGGAAQTVEADVVLISTGRIPYTAGLGLEEAGVALDNRGRVEIDGHFRTNVAGIYAIGDVVKGPMLAHKAEDEGVALAEILAGQHGHVNYDVIPSVVYTQPEVASVGKTEEELKAAGVAYKVGKFPFTANGRARAMLTTDGFVKILSDKTTDRVLGGHIVGFGAGEMIHEIAVLMEFGGSAEDLGRTCHAHPTMSEGVKEAALAAFFKPIHM</sequence>